<dbReference type="InterPro" id="IPR045851">
    <property type="entry name" value="AMP-bd_C_sf"/>
</dbReference>
<dbReference type="SUPFAM" id="SSF56801">
    <property type="entry name" value="Acetyl-CoA synthetase-like"/>
    <property type="match status" value="1"/>
</dbReference>
<name>A0A167J542_9GAMM</name>
<dbReference type="EMBL" id="AUXX01000055">
    <property type="protein sequence ID" value="KZN60468.1"/>
    <property type="molecule type" value="Genomic_DNA"/>
</dbReference>
<dbReference type="PROSITE" id="PS50075">
    <property type="entry name" value="CARRIER"/>
    <property type="match status" value="1"/>
</dbReference>
<dbReference type="SUPFAM" id="SSF47336">
    <property type="entry name" value="ACP-like"/>
    <property type="match status" value="1"/>
</dbReference>
<dbReference type="SUPFAM" id="SSF52777">
    <property type="entry name" value="CoA-dependent acyltransferases"/>
    <property type="match status" value="2"/>
</dbReference>
<dbReference type="InterPro" id="IPR009081">
    <property type="entry name" value="PP-bd_ACP"/>
</dbReference>
<dbReference type="InterPro" id="IPR000873">
    <property type="entry name" value="AMP-dep_synth/lig_dom"/>
</dbReference>
<dbReference type="InterPro" id="IPR023213">
    <property type="entry name" value="CAT-like_dom_sf"/>
</dbReference>
<dbReference type="InterPro" id="IPR025110">
    <property type="entry name" value="AMP-bd_C"/>
</dbReference>
<dbReference type="GO" id="GO:0003824">
    <property type="term" value="F:catalytic activity"/>
    <property type="evidence" value="ECO:0007669"/>
    <property type="project" value="InterPro"/>
</dbReference>
<dbReference type="PROSITE" id="PS00455">
    <property type="entry name" value="AMP_BINDING"/>
    <property type="match status" value="1"/>
</dbReference>
<dbReference type="InterPro" id="IPR010071">
    <property type="entry name" value="AA_adenyl_dom"/>
</dbReference>
<evidence type="ECO:0000313" key="4">
    <source>
        <dbReference type="Proteomes" id="UP000076661"/>
    </source>
</evidence>
<dbReference type="Gene3D" id="3.30.559.10">
    <property type="entry name" value="Chloramphenicol acetyltransferase-like domain"/>
    <property type="match status" value="1"/>
</dbReference>
<dbReference type="GO" id="GO:0005737">
    <property type="term" value="C:cytoplasm"/>
    <property type="evidence" value="ECO:0007669"/>
    <property type="project" value="TreeGrafter"/>
</dbReference>
<dbReference type="InterPro" id="IPR020845">
    <property type="entry name" value="AMP-binding_CS"/>
</dbReference>
<dbReference type="Pfam" id="PF00668">
    <property type="entry name" value="Condensation"/>
    <property type="match status" value="1"/>
</dbReference>
<organism evidence="3 4">
    <name type="scientific">Pseudoalteromonas luteoviolacea S4060-1</name>
    <dbReference type="NCBI Taxonomy" id="1365257"/>
    <lineage>
        <taxon>Bacteria</taxon>
        <taxon>Pseudomonadati</taxon>
        <taxon>Pseudomonadota</taxon>
        <taxon>Gammaproteobacteria</taxon>
        <taxon>Alteromonadales</taxon>
        <taxon>Pseudoalteromonadaceae</taxon>
        <taxon>Pseudoalteromonas</taxon>
    </lineage>
</organism>
<dbReference type="InterPro" id="IPR036736">
    <property type="entry name" value="ACP-like_sf"/>
</dbReference>
<dbReference type="Gene3D" id="2.30.38.10">
    <property type="entry name" value="Luciferase, Domain 3"/>
    <property type="match status" value="1"/>
</dbReference>
<dbReference type="FunFam" id="3.40.50.980:FF:000001">
    <property type="entry name" value="Non-ribosomal peptide synthetase"/>
    <property type="match status" value="1"/>
</dbReference>
<dbReference type="Proteomes" id="UP000076661">
    <property type="component" value="Unassembled WGS sequence"/>
</dbReference>
<evidence type="ECO:0000259" key="2">
    <source>
        <dbReference type="PROSITE" id="PS50075"/>
    </source>
</evidence>
<dbReference type="GO" id="GO:0043041">
    <property type="term" value="P:amino acid activation for nonribosomal peptide biosynthetic process"/>
    <property type="evidence" value="ECO:0007669"/>
    <property type="project" value="TreeGrafter"/>
</dbReference>
<dbReference type="PANTHER" id="PTHR45527">
    <property type="entry name" value="NONRIBOSOMAL PEPTIDE SYNTHETASE"/>
    <property type="match status" value="1"/>
</dbReference>
<dbReference type="CDD" id="cd05930">
    <property type="entry name" value="A_NRPS"/>
    <property type="match status" value="1"/>
</dbReference>
<dbReference type="GO" id="GO:0044550">
    <property type="term" value="P:secondary metabolite biosynthetic process"/>
    <property type="evidence" value="ECO:0007669"/>
    <property type="project" value="TreeGrafter"/>
</dbReference>
<dbReference type="CDD" id="cd19531">
    <property type="entry name" value="LCL_NRPS-like"/>
    <property type="match status" value="1"/>
</dbReference>
<evidence type="ECO:0000256" key="1">
    <source>
        <dbReference type="SAM" id="Coils"/>
    </source>
</evidence>
<dbReference type="PANTHER" id="PTHR45527:SF1">
    <property type="entry name" value="FATTY ACID SYNTHASE"/>
    <property type="match status" value="1"/>
</dbReference>
<dbReference type="Gene3D" id="3.30.559.30">
    <property type="entry name" value="Nonribosomal peptide synthetase, condensation domain"/>
    <property type="match status" value="1"/>
</dbReference>
<reference evidence="3 4" key="1">
    <citation type="submission" date="2013-07" db="EMBL/GenBank/DDBJ databases">
        <title>Comparative Genomic and Metabolomic Analysis of Twelve Strains of Pseudoalteromonas luteoviolacea.</title>
        <authorList>
            <person name="Vynne N.G."/>
            <person name="Mansson M."/>
            <person name="Gram L."/>
        </authorList>
    </citation>
    <scope>NUCLEOTIDE SEQUENCE [LARGE SCALE GENOMIC DNA]</scope>
    <source>
        <strain evidence="3 4">S4060-1</strain>
    </source>
</reference>
<dbReference type="PATRIC" id="fig|1365257.3.peg.4768"/>
<dbReference type="RefSeq" id="WP_063382907.1">
    <property type="nucleotide sequence ID" value="NZ_AUXX01000055.1"/>
</dbReference>
<evidence type="ECO:0000313" key="3">
    <source>
        <dbReference type="EMBL" id="KZN60468.1"/>
    </source>
</evidence>
<dbReference type="AlphaFoldDB" id="A0A167J542"/>
<feature type="domain" description="Carrier" evidence="2">
    <location>
        <begin position="1028"/>
        <end position="1105"/>
    </location>
</feature>
<dbReference type="Pfam" id="PF00501">
    <property type="entry name" value="AMP-binding"/>
    <property type="match status" value="1"/>
</dbReference>
<feature type="coiled-coil region" evidence="1">
    <location>
        <begin position="1"/>
        <end position="28"/>
    </location>
</feature>
<accession>A0A167J542</accession>
<proteinExistence type="predicted"/>
<dbReference type="InterPro" id="IPR001242">
    <property type="entry name" value="Condensation_dom"/>
</dbReference>
<dbReference type="GO" id="GO:0031177">
    <property type="term" value="F:phosphopantetheine binding"/>
    <property type="evidence" value="ECO:0007669"/>
    <property type="project" value="TreeGrafter"/>
</dbReference>
<keyword evidence="1" id="KW-0175">Coiled coil</keyword>
<sequence>MSDSNLTLEEKKARLRALLERQKAAKHQQSSSSLIATQRDREKEVLSFAQQRMWLVNKLEQGSGNYNMPIVLKFEGQFDSERFLQSLNQIIDKHEILRTVYRVEGNTPWQFITQCRLEQISEVDIRELPAKEKEQKLKELVRDYACMAFDLEKDLMLRAHLIQVSELQTVAVIVLHHIACDGWSMEILREEFVQHYLGTRVQRSAQVEQVQYADYTLWQQAQLDSEQTQKSLAYWETQLAGAPVTHGLPVIGKNKGSGQGRKHTAELSAGVCQSIEQVAQKFNLTPFMVFHGALSMLLAKNSNEQDIVVGMPSANRSSTQLESVIGFFVNTLVLRTNTGCDSIADFFEHVRNVHMDAQQHQQIPFDMLIDKLNVPRSTDITPLFQIMISQQARFGLSDLAANSVVQADNVTISAMESDVALAKFDLEVTLSFDKTGGAVEWLYDAARLDSELVQSLSHQLVKVIDFIGEHVSELAKLNLASLNLYSPDELQTLLLDCNKAQRMDAESICFQEIFESFVVNNASAPALSVGEQHLSYQQLNDKANQFARYLLSNHQVTPDTPIGIYIERSVDMVVAILAVIKSGAAYVPIDASLPVDRIANIIEQCALDVMVTSGQTQEATEKLPVSTIRIDDVAVQQQLIHQSTSNISPAELGLSASNLAYIIFTSGSTGVPKGVMVEHKALCAFTTAKNFVDVERITCIASVSSHAFDGFVFDLFFALGNGKHCVVYDKELYLNFSQFNHALKRDQVDTIFVTTALFNLYNQHQSFKDTAIKQVLFGGEKCDLATVESFKQSYPETSLTHVYGPTETIVYATYCDLQAYRDQAPIGQALDNNLLIVLDENKQPVPRGAVGELHITGTSLARGYINNETLTAEKFINNPYKQLFADIQGCEKLYCTGDMVYQLPNGDIEFVGRNDDQVKIRGFRIELSEIEAHLSQIDAITNAVVIAHGESANKELIAYVDLANAAEQEEYGQAASQIQAFLSERVPSYMVPSAFGFVQSWPLNQNGKVDKSKLVQVELVKPADKFVPAQSEVEMTIQAIWAELLNRPAEEISIHSDFFALGGNSLLASNLQLKINQAFSMNIALSEVFDKPSISQISSMIEHILVLSTQDQVAQEVASQEYEEFSL</sequence>
<protein>
    <recommendedName>
        <fullName evidence="2">Carrier domain-containing protein</fullName>
    </recommendedName>
</protein>
<gene>
    <name evidence="3" type="ORF">N478_26195</name>
</gene>
<dbReference type="Gene3D" id="3.30.300.30">
    <property type="match status" value="1"/>
</dbReference>
<dbReference type="Pfam" id="PF00550">
    <property type="entry name" value="PP-binding"/>
    <property type="match status" value="1"/>
</dbReference>
<dbReference type="Gene3D" id="3.40.50.980">
    <property type="match status" value="2"/>
</dbReference>
<dbReference type="Pfam" id="PF13193">
    <property type="entry name" value="AMP-binding_C"/>
    <property type="match status" value="1"/>
</dbReference>
<dbReference type="Gene3D" id="1.10.1200.10">
    <property type="entry name" value="ACP-like"/>
    <property type="match status" value="1"/>
</dbReference>
<comment type="caution">
    <text evidence="3">The sequence shown here is derived from an EMBL/GenBank/DDBJ whole genome shotgun (WGS) entry which is preliminary data.</text>
</comment>
<dbReference type="NCBIfam" id="TIGR01733">
    <property type="entry name" value="AA-adenyl-dom"/>
    <property type="match status" value="1"/>
</dbReference>